<dbReference type="InterPro" id="IPR036259">
    <property type="entry name" value="MFS_trans_sf"/>
</dbReference>
<keyword evidence="5 6" id="KW-0472">Membrane</keyword>
<feature type="transmembrane region" description="Helical" evidence="6">
    <location>
        <begin position="333"/>
        <end position="356"/>
    </location>
</feature>
<gene>
    <name evidence="8" type="ORF">ACE3NQ_29490</name>
</gene>
<dbReference type="InterPro" id="IPR011701">
    <property type="entry name" value="MFS"/>
</dbReference>
<feature type="transmembrane region" description="Helical" evidence="6">
    <location>
        <begin position="362"/>
        <end position="383"/>
    </location>
</feature>
<dbReference type="InterPro" id="IPR052524">
    <property type="entry name" value="MFS_Cyanate_Porter"/>
</dbReference>
<dbReference type="CDD" id="cd17339">
    <property type="entry name" value="MFS_NIMT_CynX_like"/>
    <property type="match status" value="1"/>
</dbReference>
<feature type="transmembrane region" description="Helical" evidence="6">
    <location>
        <begin position="299"/>
        <end position="321"/>
    </location>
</feature>
<keyword evidence="2" id="KW-0813">Transport</keyword>
<evidence type="ECO:0000256" key="2">
    <source>
        <dbReference type="ARBA" id="ARBA00022448"/>
    </source>
</evidence>
<evidence type="ECO:0000256" key="6">
    <source>
        <dbReference type="SAM" id="Phobius"/>
    </source>
</evidence>
<dbReference type="RefSeq" id="WP_375528709.1">
    <property type="nucleotide sequence ID" value="NZ_JBHILM010000055.1"/>
</dbReference>
<keyword evidence="4 6" id="KW-1133">Transmembrane helix</keyword>
<dbReference type="PROSITE" id="PS50850">
    <property type="entry name" value="MFS"/>
    <property type="match status" value="1"/>
</dbReference>
<feature type="transmembrane region" description="Helical" evidence="6">
    <location>
        <begin position="74"/>
        <end position="93"/>
    </location>
</feature>
<feature type="transmembrane region" description="Helical" evidence="6">
    <location>
        <begin position="249"/>
        <end position="268"/>
    </location>
</feature>
<evidence type="ECO:0000313" key="9">
    <source>
        <dbReference type="Proteomes" id="UP001580407"/>
    </source>
</evidence>
<feature type="transmembrane region" description="Helical" evidence="6">
    <location>
        <begin position="275"/>
        <end position="293"/>
    </location>
</feature>
<feature type="transmembrane region" description="Helical" evidence="6">
    <location>
        <begin position="166"/>
        <end position="185"/>
    </location>
</feature>
<feature type="transmembrane region" description="Helical" evidence="6">
    <location>
        <begin position="42"/>
        <end position="62"/>
    </location>
</feature>
<protein>
    <submittedName>
        <fullName evidence="8">CynX/NimT family MFS transporter</fullName>
    </submittedName>
</protein>
<proteinExistence type="predicted"/>
<feature type="transmembrane region" description="Helical" evidence="6">
    <location>
        <begin position="133"/>
        <end position="154"/>
    </location>
</feature>
<evidence type="ECO:0000259" key="7">
    <source>
        <dbReference type="PROSITE" id="PS50850"/>
    </source>
</evidence>
<comment type="subcellular location">
    <subcellularLocation>
        <location evidence="1">Cell membrane</location>
        <topology evidence="1">Multi-pass membrane protein</topology>
    </subcellularLocation>
</comment>
<sequence>MIKIRLFYIILALILASLNLRPSITSISPLMSTIQNELDISGVTASLLTALPVLCMGIFAPLSVKLSRRWGNEGAIAVALILIGAGTALRVFVASTPSLMFTAFLAGVGIALAGPLLSSFIKQYFPARVASMVGIYSTAMAVGASFSVGLSVPLQNALGGSWRGSLAVWALLAVIALPIWLALAISGRRNRQYGQTAAANDASFPVTKMRAWVLTLFFGLVSAIFYSLTAWLAPAVQSHGYTKETAASIQTWFTIISLPSTLLIPMFVQRFQKRLFWLVGCALMELIGVLMLNLSVSPWIVAIPLGIGAGGLFPIALMLPIDETDNASEASSWSAMAQSGGYILGAIGPLAIGWMHDASGSFVYAFYGLAVIIVLQIMVQLVIGNKKRSKSVFKNMEYEGN</sequence>
<dbReference type="EMBL" id="JBHILM010000055">
    <property type="protein sequence ID" value="MFB5685049.1"/>
    <property type="molecule type" value="Genomic_DNA"/>
</dbReference>
<accession>A0ABV5BH74</accession>
<name>A0ABV5BH74_9BACL</name>
<evidence type="ECO:0000256" key="1">
    <source>
        <dbReference type="ARBA" id="ARBA00004651"/>
    </source>
</evidence>
<evidence type="ECO:0000256" key="4">
    <source>
        <dbReference type="ARBA" id="ARBA00022989"/>
    </source>
</evidence>
<evidence type="ECO:0000256" key="3">
    <source>
        <dbReference type="ARBA" id="ARBA00022692"/>
    </source>
</evidence>
<feature type="transmembrane region" description="Helical" evidence="6">
    <location>
        <begin position="211"/>
        <end position="229"/>
    </location>
</feature>
<dbReference type="PANTHER" id="PTHR23523:SF2">
    <property type="entry name" value="2-NITROIMIDAZOLE TRANSPORTER"/>
    <property type="match status" value="1"/>
</dbReference>
<dbReference type="PANTHER" id="PTHR23523">
    <property type="match status" value="1"/>
</dbReference>
<evidence type="ECO:0000313" key="8">
    <source>
        <dbReference type="EMBL" id="MFB5685049.1"/>
    </source>
</evidence>
<reference evidence="8 9" key="1">
    <citation type="submission" date="2024-09" db="EMBL/GenBank/DDBJ databases">
        <authorList>
            <person name="Ruan L."/>
        </authorList>
    </citation>
    <scope>NUCLEOTIDE SEQUENCE [LARGE SCALE GENOMIC DNA]</scope>
    <source>
        <strain evidence="8 9">D33</strain>
    </source>
</reference>
<organism evidence="8 9">
    <name type="scientific">Paenibacillus terreus</name>
    <dbReference type="NCBI Taxonomy" id="1387834"/>
    <lineage>
        <taxon>Bacteria</taxon>
        <taxon>Bacillati</taxon>
        <taxon>Bacillota</taxon>
        <taxon>Bacilli</taxon>
        <taxon>Bacillales</taxon>
        <taxon>Paenibacillaceae</taxon>
        <taxon>Paenibacillus</taxon>
    </lineage>
</organism>
<dbReference type="Pfam" id="PF07690">
    <property type="entry name" value="MFS_1"/>
    <property type="match status" value="1"/>
</dbReference>
<feature type="domain" description="Major facilitator superfamily (MFS) profile" evidence="7">
    <location>
        <begin position="9"/>
        <end position="388"/>
    </location>
</feature>
<dbReference type="Gene3D" id="1.20.1250.20">
    <property type="entry name" value="MFS general substrate transporter like domains"/>
    <property type="match status" value="2"/>
</dbReference>
<feature type="transmembrane region" description="Helical" evidence="6">
    <location>
        <begin position="99"/>
        <end position="121"/>
    </location>
</feature>
<comment type="caution">
    <text evidence="8">The sequence shown here is derived from an EMBL/GenBank/DDBJ whole genome shotgun (WGS) entry which is preliminary data.</text>
</comment>
<evidence type="ECO:0000256" key="5">
    <source>
        <dbReference type="ARBA" id="ARBA00023136"/>
    </source>
</evidence>
<dbReference type="InterPro" id="IPR020846">
    <property type="entry name" value="MFS_dom"/>
</dbReference>
<dbReference type="Proteomes" id="UP001580407">
    <property type="component" value="Unassembled WGS sequence"/>
</dbReference>
<dbReference type="SUPFAM" id="SSF103473">
    <property type="entry name" value="MFS general substrate transporter"/>
    <property type="match status" value="1"/>
</dbReference>
<keyword evidence="9" id="KW-1185">Reference proteome</keyword>
<keyword evidence="3 6" id="KW-0812">Transmembrane</keyword>